<dbReference type="STRING" id="317619.GCA_000332315_01444"/>
<reference evidence="1" key="1">
    <citation type="submission" date="2012-04" db="EMBL/GenBank/DDBJ databases">
        <authorList>
            <person name="Borisov I.G."/>
            <person name="Ivanikova N.V."/>
            <person name="Pinevich A.V."/>
        </authorList>
    </citation>
    <scope>NUCLEOTIDE SEQUENCE</scope>
    <source>
        <strain evidence="1">CALU 1027</strain>
    </source>
</reference>
<dbReference type="eggNOG" id="COG2197">
    <property type="taxonomic scope" value="Bacteria"/>
</dbReference>
<evidence type="ECO:0000313" key="2">
    <source>
        <dbReference type="Proteomes" id="UP000034681"/>
    </source>
</evidence>
<dbReference type="EMBL" id="AJTX02000007">
    <property type="protein sequence ID" value="KKI98558.1"/>
    <property type="molecule type" value="Genomic_DNA"/>
</dbReference>
<keyword evidence="2" id="KW-1185">Reference proteome</keyword>
<proteinExistence type="predicted"/>
<evidence type="ECO:0000313" key="1">
    <source>
        <dbReference type="EMBL" id="KKI98558.1"/>
    </source>
</evidence>
<accession>A0A0M2PV69</accession>
<dbReference type="NCBIfam" id="NF037965">
    <property type="entry name" value="HetZ_rel_2"/>
    <property type="match status" value="1"/>
</dbReference>
<name>A0A0M2PV69_PROHO</name>
<dbReference type="Proteomes" id="UP000034681">
    <property type="component" value="Unassembled WGS sequence"/>
</dbReference>
<gene>
    <name evidence="1" type="ORF">PROH_16775</name>
</gene>
<dbReference type="InterPro" id="IPR048033">
    <property type="entry name" value="HetZ-rel_2"/>
</dbReference>
<dbReference type="OrthoDB" id="417276at2"/>
<comment type="caution">
    <text evidence="1">The sequence shown here is derived from an EMBL/GenBank/DDBJ whole genome shotgun (WGS) entry which is preliminary data.</text>
</comment>
<dbReference type="AlphaFoldDB" id="A0A0M2PV69"/>
<organism evidence="1 2">
    <name type="scientific">Prochlorothrix hollandica PCC 9006 = CALU 1027</name>
    <dbReference type="NCBI Taxonomy" id="317619"/>
    <lineage>
        <taxon>Bacteria</taxon>
        <taxon>Bacillati</taxon>
        <taxon>Cyanobacteriota</taxon>
        <taxon>Cyanophyceae</taxon>
        <taxon>Prochlorotrichales</taxon>
        <taxon>Prochlorotrichaceae</taxon>
        <taxon>Prochlorothrix</taxon>
    </lineage>
</organism>
<protein>
    <submittedName>
        <fullName evidence="1">Uncharacterized protein</fullName>
    </submittedName>
</protein>
<sequence>MTVAETLEDQWRSRVAEDCKDQSAANQTSIVQWLLGADQDRYETLDPDALSLAQQAMHYRYRILLNRYLHSGPERAYQQLMRRLGSLFLVRSKVKTWVDQSRDRWRSVPDVLGEVIQEMLQNDRHLRGQMQWISQCSTNPRFRNLLLFTSVEEYCLRPVRNQPLLIYRFVNYLNRMERGGMTQVPGGELVRMISEDIAQDQEETNFSLFDNQALNQYQSQQDWEDLQLQRRVVQQEFEHYLADALGDQAVDWLRLYLQGENQEAIAQTLGVPVKQIYRLREKINYHAVKVFALKVRPELVEDWLGTSLTDHRLGLNPQQWATFQEGLTPQQQQIITQLQEGEAVRAIAKALNLKTSQVMGEWSKVYLAAQSLRNLANEDGET</sequence>
<dbReference type="RefSeq" id="WP_017711985.1">
    <property type="nucleotide sequence ID" value="NZ_KB235936.1"/>
</dbReference>